<comment type="caution">
    <text evidence="1">The sequence shown here is derived from an EMBL/GenBank/DDBJ whole genome shotgun (WGS) entry which is preliminary data.</text>
</comment>
<name>A0ACB9D2E8_CICIN</name>
<reference evidence="1 2" key="2">
    <citation type="journal article" date="2022" name="Mol. Ecol. Resour.">
        <title>The genomes of chicory, endive, great burdock and yacon provide insights into Asteraceae paleo-polyploidization history and plant inulin production.</title>
        <authorList>
            <person name="Fan W."/>
            <person name="Wang S."/>
            <person name="Wang H."/>
            <person name="Wang A."/>
            <person name="Jiang F."/>
            <person name="Liu H."/>
            <person name="Zhao H."/>
            <person name="Xu D."/>
            <person name="Zhang Y."/>
        </authorList>
    </citation>
    <scope>NUCLEOTIDE SEQUENCE [LARGE SCALE GENOMIC DNA]</scope>
    <source>
        <strain evidence="2">cv. Punajuju</strain>
        <tissue evidence="1">Leaves</tissue>
    </source>
</reference>
<protein>
    <submittedName>
        <fullName evidence="1">Uncharacterized protein</fullName>
    </submittedName>
</protein>
<evidence type="ECO:0000313" key="2">
    <source>
        <dbReference type="Proteomes" id="UP001055811"/>
    </source>
</evidence>
<gene>
    <name evidence="1" type="ORF">L2E82_31084</name>
</gene>
<dbReference type="EMBL" id="CM042013">
    <property type="protein sequence ID" value="KAI3740615.1"/>
    <property type="molecule type" value="Genomic_DNA"/>
</dbReference>
<proteinExistence type="predicted"/>
<dbReference type="Proteomes" id="UP001055811">
    <property type="component" value="Linkage Group LG05"/>
</dbReference>
<organism evidence="1 2">
    <name type="scientific">Cichorium intybus</name>
    <name type="common">Chicory</name>
    <dbReference type="NCBI Taxonomy" id="13427"/>
    <lineage>
        <taxon>Eukaryota</taxon>
        <taxon>Viridiplantae</taxon>
        <taxon>Streptophyta</taxon>
        <taxon>Embryophyta</taxon>
        <taxon>Tracheophyta</taxon>
        <taxon>Spermatophyta</taxon>
        <taxon>Magnoliopsida</taxon>
        <taxon>eudicotyledons</taxon>
        <taxon>Gunneridae</taxon>
        <taxon>Pentapetalae</taxon>
        <taxon>asterids</taxon>
        <taxon>campanulids</taxon>
        <taxon>Asterales</taxon>
        <taxon>Asteraceae</taxon>
        <taxon>Cichorioideae</taxon>
        <taxon>Cichorieae</taxon>
        <taxon>Cichoriinae</taxon>
        <taxon>Cichorium</taxon>
    </lineage>
</organism>
<evidence type="ECO:0000313" key="1">
    <source>
        <dbReference type="EMBL" id="KAI3740615.1"/>
    </source>
</evidence>
<sequence length="206" mass="22792">MDMVMLDGWDDDKKKTRDGVEGSYKVVQCGSRVENHQHHPNYVSLATLMSREVKSEKMEKPYVRYGCAAQSRKGKDYCTMKIDCQRALPRALVGGFVKTNKQLQRKARKRSVALQEAIPGGRSDGLINTVIGKIRENVMMKSKSENDDDDLPIGTLMRRVVILLLVCEIPEYSRLLASVSSSQAGCAAPGGWLDVACRRAGGLPSC</sequence>
<accession>A0ACB9D2E8</accession>
<keyword evidence="2" id="KW-1185">Reference proteome</keyword>
<reference evidence="2" key="1">
    <citation type="journal article" date="2022" name="Mol. Ecol. Resour.">
        <title>The genomes of chicory, endive, great burdock and yacon provide insights into Asteraceae palaeo-polyploidization history and plant inulin production.</title>
        <authorList>
            <person name="Fan W."/>
            <person name="Wang S."/>
            <person name="Wang H."/>
            <person name="Wang A."/>
            <person name="Jiang F."/>
            <person name="Liu H."/>
            <person name="Zhao H."/>
            <person name="Xu D."/>
            <person name="Zhang Y."/>
        </authorList>
    </citation>
    <scope>NUCLEOTIDE SEQUENCE [LARGE SCALE GENOMIC DNA]</scope>
    <source>
        <strain evidence="2">cv. Punajuju</strain>
    </source>
</reference>